<organism evidence="1 2">
    <name type="scientific">Seminavis robusta</name>
    <dbReference type="NCBI Taxonomy" id="568900"/>
    <lineage>
        <taxon>Eukaryota</taxon>
        <taxon>Sar</taxon>
        <taxon>Stramenopiles</taxon>
        <taxon>Ochrophyta</taxon>
        <taxon>Bacillariophyta</taxon>
        <taxon>Bacillariophyceae</taxon>
        <taxon>Bacillariophycidae</taxon>
        <taxon>Naviculales</taxon>
        <taxon>Naviculaceae</taxon>
        <taxon>Seminavis</taxon>
    </lineage>
</organism>
<comment type="caution">
    <text evidence="1">The sequence shown here is derived from an EMBL/GenBank/DDBJ whole genome shotgun (WGS) entry which is preliminary data.</text>
</comment>
<reference evidence="1" key="1">
    <citation type="submission" date="2020-06" db="EMBL/GenBank/DDBJ databases">
        <authorList>
            <consortium name="Plant Systems Biology data submission"/>
        </authorList>
    </citation>
    <scope>NUCLEOTIDE SEQUENCE</scope>
    <source>
        <strain evidence="1">D6</strain>
    </source>
</reference>
<evidence type="ECO:0000313" key="2">
    <source>
        <dbReference type="Proteomes" id="UP001153069"/>
    </source>
</evidence>
<keyword evidence="2" id="KW-1185">Reference proteome</keyword>
<evidence type="ECO:0000313" key="1">
    <source>
        <dbReference type="EMBL" id="CAB9526719.1"/>
    </source>
</evidence>
<dbReference type="AlphaFoldDB" id="A0A9N8EVE3"/>
<dbReference type="EMBL" id="CAICTM010001872">
    <property type="protein sequence ID" value="CAB9526719.1"/>
    <property type="molecule type" value="Genomic_DNA"/>
</dbReference>
<name>A0A9N8EVE3_9STRA</name>
<protein>
    <submittedName>
        <fullName evidence="1">Uncharacterized protein</fullName>
    </submittedName>
</protein>
<proteinExistence type="predicted"/>
<gene>
    <name evidence="1" type="ORF">SEMRO_1874_G303000.1</name>
</gene>
<sequence length="411" mass="47378">MSSNILRPNHELTDRELSEKRGLKRLLKRQMRRRKLEVRLNQAIMRKDAVTEQFSRVELDQFLREEENELFKTQSMNLVALENDYNTSSSTILPKEHRESEAEQAKAQYDIEELYQTYYDLLEKQLESKQNGNSEHYEKTPKACDTTNGTLIKDHQKAEARVLLINMTKGTQTVDMFENSTALMGYVRQKFQERACLAISSLCKLDPRRADLGQQPPQFWNLLLACRSICSIGCGPGCDVLGLVKFLQCFAATPKDETLVDRVIFLDWTMDKWEPFLRPLIDGVLIPQKYVASADCVFGDVLRPLSEDCNQTAKDLLFLQEEGGVDLYVTSYLLTETRGKWHDFYRDIIDMAKPGALFLFAEPKAWQLHSLMEQHGSTKMEYVWLDSSMYSPMMQALEGRVGPAVLLCRKL</sequence>
<accession>A0A9N8EVE3</accession>
<dbReference type="Proteomes" id="UP001153069">
    <property type="component" value="Unassembled WGS sequence"/>
</dbReference>
<dbReference type="OrthoDB" id="48106at2759"/>